<evidence type="ECO:0000256" key="6">
    <source>
        <dbReference type="ARBA" id="ARBA00049258"/>
    </source>
</evidence>
<feature type="domain" description="Lactate/malate dehydrogenase N-terminal" evidence="10">
    <location>
        <begin position="32"/>
        <end position="150"/>
    </location>
</feature>
<name>A0A915KGM7_ROMCU</name>
<keyword evidence="12" id="KW-1185">Reference proteome</keyword>
<reference evidence="13" key="1">
    <citation type="submission" date="2022-11" db="UniProtKB">
        <authorList>
            <consortium name="WormBaseParasite"/>
        </authorList>
    </citation>
    <scope>IDENTIFICATION</scope>
</reference>
<evidence type="ECO:0000256" key="1">
    <source>
        <dbReference type="ARBA" id="ARBA00004843"/>
    </source>
</evidence>
<dbReference type="NCBIfam" id="TIGR01771">
    <property type="entry name" value="L-LDH-NAD"/>
    <property type="match status" value="1"/>
</dbReference>
<dbReference type="GO" id="GO:0006089">
    <property type="term" value="P:lactate metabolic process"/>
    <property type="evidence" value="ECO:0007669"/>
    <property type="project" value="TreeGrafter"/>
</dbReference>
<evidence type="ECO:0000256" key="5">
    <source>
        <dbReference type="ARBA" id="ARBA00023027"/>
    </source>
</evidence>
<dbReference type="AlphaFoldDB" id="A0A915KGM7"/>
<dbReference type="InterPro" id="IPR001557">
    <property type="entry name" value="L-lactate/malate_DH"/>
</dbReference>
<evidence type="ECO:0000256" key="9">
    <source>
        <dbReference type="RuleBase" id="RU003369"/>
    </source>
</evidence>
<dbReference type="Proteomes" id="UP000887565">
    <property type="component" value="Unplaced"/>
</dbReference>
<proteinExistence type="inferred from homology"/>
<dbReference type="GO" id="GO:0005737">
    <property type="term" value="C:cytoplasm"/>
    <property type="evidence" value="ECO:0007669"/>
    <property type="project" value="InterPro"/>
</dbReference>
<dbReference type="InterPro" id="IPR036291">
    <property type="entry name" value="NAD(P)-bd_dom_sf"/>
</dbReference>
<keyword evidence="5 8" id="KW-0520">NAD</keyword>
<dbReference type="GO" id="GO:0004459">
    <property type="term" value="F:L-lactate dehydrogenase (NAD+) activity"/>
    <property type="evidence" value="ECO:0007669"/>
    <property type="project" value="UniProtKB-EC"/>
</dbReference>
<dbReference type="OMA" id="DICHNIL"/>
<dbReference type="PANTHER" id="PTHR43128:SF16">
    <property type="entry name" value="L-LACTATE DEHYDROGENASE"/>
    <property type="match status" value="1"/>
</dbReference>
<organism evidence="12 13">
    <name type="scientific">Romanomermis culicivorax</name>
    <name type="common">Nematode worm</name>
    <dbReference type="NCBI Taxonomy" id="13658"/>
    <lineage>
        <taxon>Eukaryota</taxon>
        <taxon>Metazoa</taxon>
        <taxon>Ecdysozoa</taxon>
        <taxon>Nematoda</taxon>
        <taxon>Enoplea</taxon>
        <taxon>Dorylaimia</taxon>
        <taxon>Mermithida</taxon>
        <taxon>Mermithoidea</taxon>
        <taxon>Mermithidae</taxon>
        <taxon>Romanomermis</taxon>
    </lineage>
</organism>
<comment type="similarity">
    <text evidence="2">Belongs to the LDH/MDH superfamily. LDH family.</text>
</comment>
<dbReference type="InterPro" id="IPR011304">
    <property type="entry name" value="L-lactate_DH"/>
</dbReference>
<evidence type="ECO:0000256" key="8">
    <source>
        <dbReference type="PIRSR" id="PIRSR000102-3"/>
    </source>
</evidence>
<keyword evidence="4 9" id="KW-0560">Oxidoreductase</keyword>
<comment type="pathway">
    <text evidence="1">Fermentation; pyruvate fermentation to lactate; (S)-lactate from pyruvate: step 1/1.</text>
</comment>
<evidence type="ECO:0000256" key="7">
    <source>
        <dbReference type="PIRSR" id="PIRSR000102-1"/>
    </source>
</evidence>
<protein>
    <recommendedName>
        <fullName evidence="3">L-lactate dehydrogenase</fullName>
        <ecNumber evidence="3">1.1.1.27</ecNumber>
    </recommendedName>
</protein>
<dbReference type="Gene3D" id="3.40.50.720">
    <property type="entry name" value="NAD(P)-binding Rossmann-like Domain"/>
    <property type="match status" value="1"/>
</dbReference>
<dbReference type="PANTHER" id="PTHR43128">
    <property type="entry name" value="L-2-HYDROXYCARBOXYLATE DEHYDROGENASE (NAD(P)(+))"/>
    <property type="match status" value="1"/>
</dbReference>
<dbReference type="Pfam" id="PF02866">
    <property type="entry name" value="Ldh_1_C"/>
    <property type="match status" value="1"/>
</dbReference>
<feature type="binding site" evidence="8">
    <location>
        <position position="103"/>
    </location>
    <ligand>
        <name>NAD(+)</name>
        <dbReference type="ChEBI" id="CHEBI:57540"/>
    </ligand>
</feature>
<feature type="active site" description="Proton acceptor" evidence="7">
    <location>
        <position position="183"/>
    </location>
</feature>
<dbReference type="SUPFAM" id="SSF51735">
    <property type="entry name" value="NAD(P)-binding Rossmann-fold domains"/>
    <property type="match status" value="1"/>
</dbReference>
<dbReference type="SUPFAM" id="SSF56327">
    <property type="entry name" value="LDH C-terminal domain-like"/>
    <property type="match status" value="1"/>
</dbReference>
<feature type="binding site" evidence="8">
    <location>
        <begin position="126"/>
        <end position="128"/>
    </location>
    <ligand>
        <name>NAD(+)</name>
        <dbReference type="ChEBI" id="CHEBI:57540"/>
    </ligand>
</feature>
<dbReference type="WBParaSite" id="nRc.2.0.1.t37887-RA">
    <property type="protein sequence ID" value="nRc.2.0.1.t37887-RA"/>
    <property type="gene ID" value="nRc.2.0.1.g37887"/>
</dbReference>
<comment type="catalytic activity">
    <reaction evidence="6">
        <text>(S)-lactate + NAD(+) = pyruvate + NADH + H(+)</text>
        <dbReference type="Rhea" id="RHEA:23444"/>
        <dbReference type="ChEBI" id="CHEBI:15361"/>
        <dbReference type="ChEBI" id="CHEBI:15378"/>
        <dbReference type="ChEBI" id="CHEBI:16651"/>
        <dbReference type="ChEBI" id="CHEBI:57540"/>
        <dbReference type="ChEBI" id="CHEBI:57945"/>
        <dbReference type="EC" id="1.1.1.27"/>
    </reaction>
</comment>
<dbReference type="Gene3D" id="3.90.110.10">
    <property type="entry name" value="Lactate dehydrogenase/glycoside hydrolase, family 4, C-terminal"/>
    <property type="match status" value="1"/>
</dbReference>
<dbReference type="Pfam" id="PF00056">
    <property type="entry name" value="Ldh_1_N"/>
    <property type="match status" value="1"/>
</dbReference>
<evidence type="ECO:0000256" key="3">
    <source>
        <dbReference type="ARBA" id="ARBA00012967"/>
    </source>
</evidence>
<dbReference type="InterPro" id="IPR015955">
    <property type="entry name" value="Lactate_DH/Glyco_Ohase_4_C"/>
</dbReference>
<evidence type="ECO:0000259" key="10">
    <source>
        <dbReference type="Pfam" id="PF00056"/>
    </source>
</evidence>
<dbReference type="CDD" id="cd05293">
    <property type="entry name" value="LDH_1"/>
    <property type="match status" value="1"/>
</dbReference>
<dbReference type="PIRSF" id="PIRSF000102">
    <property type="entry name" value="Lac_mal_DH"/>
    <property type="match status" value="1"/>
</dbReference>
<evidence type="ECO:0000313" key="12">
    <source>
        <dbReference type="Proteomes" id="UP000887565"/>
    </source>
</evidence>
<evidence type="ECO:0000259" key="11">
    <source>
        <dbReference type="Pfam" id="PF02866"/>
    </source>
</evidence>
<evidence type="ECO:0000256" key="4">
    <source>
        <dbReference type="ARBA" id="ARBA00023002"/>
    </source>
</evidence>
<feature type="domain" description="Lactate/malate dehydrogenase C-terminal" evidence="11">
    <location>
        <begin position="153"/>
        <end position="310"/>
    </location>
</feature>
<accession>A0A915KGM7</accession>
<evidence type="ECO:0000313" key="13">
    <source>
        <dbReference type="WBParaSite" id="nRc.2.0.1.t37887-RA"/>
    </source>
</evidence>
<dbReference type="EC" id="1.1.1.27" evidence="3"/>
<dbReference type="InterPro" id="IPR001236">
    <property type="entry name" value="Lactate/malate_DH_N"/>
</dbReference>
<evidence type="ECO:0000256" key="2">
    <source>
        <dbReference type="ARBA" id="ARBA00006054"/>
    </source>
</evidence>
<dbReference type="InterPro" id="IPR022383">
    <property type="entry name" value="Lactate/malate_DH_C"/>
</dbReference>
<feature type="binding site" evidence="8">
    <location>
        <position position="42"/>
    </location>
    <ligand>
        <name>NAD(+)</name>
        <dbReference type="ChEBI" id="CHEBI:57540"/>
    </ligand>
</feature>
<dbReference type="PRINTS" id="PR00086">
    <property type="entry name" value="LLDHDRGNASE"/>
</dbReference>
<sequence>MKLNLIQKLEIFSSNVRSFSTSLCLYCSPSFRGVCNELVMVDCMADKVKGEMLDLQHGSLFAKPCVINASSDYAVIANSTIVVVTAGARQKVGESRLELVNRNVDIFKGIISNIVKYAPNCLILIVSNPVDVMTYVTWKLSGFDRSRVIGSGTNLDTARFRFLLSEKLKISPKNCHGWIIGEHGDASVALWSCANVAGIPLHVMKRGKDFECDELHQQVIKSAYEVIKLKGYTNWAIGLSVSDICHNILRNSMAVLPLSVSAKGLHLIKEDVYLSLPCIVGSSGIVDVIEQRLDNKELEKLQNSANTLFDLQEKLHL</sequence>